<dbReference type="GeneID" id="6804876"/>
<dbReference type="Pfam" id="PF03104">
    <property type="entry name" value="DNA_pol_B_exo1"/>
    <property type="match status" value="1"/>
</dbReference>
<dbReference type="InterPro" id="IPR043502">
    <property type="entry name" value="DNA/RNA_pol_sf"/>
</dbReference>
<reference evidence="11 12" key="1">
    <citation type="journal article" date="2009" name="Virology">
        <title>Genomic analysis of the smallest giant virus--Feldmannia sp. virus 158.</title>
        <authorList>
            <person name="Schroeder D.C."/>
            <person name="Park Y."/>
            <person name="Yoon H.M."/>
            <person name="Lee Y.S."/>
            <person name="Kang S.W."/>
            <person name="Meints R.H."/>
            <person name="Ivey R.G."/>
            <person name="Choi T.J."/>
        </authorList>
    </citation>
    <scope>NUCLEOTIDE SEQUENCE [LARGE SCALE GENOMIC DNA]</scope>
    <source>
        <strain evidence="11">FsV-158</strain>
    </source>
</reference>
<dbReference type="GO" id="GO:0045004">
    <property type="term" value="P:DNA replication proofreading"/>
    <property type="evidence" value="ECO:0007669"/>
    <property type="project" value="TreeGrafter"/>
</dbReference>
<protein>
    <recommendedName>
        <fullName evidence="8">DNA polymerase</fullName>
        <ecNumber evidence="8">2.7.7.7</ecNumber>
    </recommendedName>
</protein>
<accession>B5LWI2</accession>
<dbReference type="InterPro" id="IPR006133">
    <property type="entry name" value="DNA-dir_DNA_pol_B_exonuc"/>
</dbReference>
<keyword evidence="5" id="KW-1194">Viral DNA replication</keyword>
<proteinExistence type="inferred from homology"/>
<dbReference type="SMART" id="SM00486">
    <property type="entry name" value="POLBc"/>
    <property type="match status" value="1"/>
</dbReference>
<dbReference type="InterPro" id="IPR006172">
    <property type="entry name" value="DNA-dir_DNA_pol_B"/>
</dbReference>
<dbReference type="InterPro" id="IPR036397">
    <property type="entry name" value="RNaseH_sf"/>
</dbReference>
<evidence type="ECO:0000256" key="4">
    <source>
        <dbReference type="ARBA" id="ARBA00022932"/>
    </source>
</evidence>
<dbReference type="Gene3D" id="3.30.420.10">
    <property type="entry name" value="Ribonuclease H-like superfamily/Ribonuclease H"/>
    <property type="match status" value="1"/>
</dbReference>
<evidence type="ECO:0000256" key="2">
    <source>
        <dbReference type="ARBA" id="ARBA00022679"/>
    </source>
</evidence>
<dbReference type="RefSeq" id="YP_002154715.1">
    <property type="nucleotide sequence ID" value="NC_011183.1"/>
</dbReference>
<evidence type="ECO:0000259" key="9">
    <source>
        <dbReference type="Pfam" id="PF00136"/>
    </source>
</evidence>
<dbReference type="GO" id="GO:0039693">
    <property type="term" value="P:viral DNA genome replication"/>
    <property type="evidence" value="ECO:0007669"/>
    <property type="project" value="UniProtKB-KW"/>
</dbReference>
<evidence type="ECO:0000256" key="6">
    <source>
        <dbReference type="ARBA" id="ARBA00023125"/>
    </source>
</evidence>
<dbReference type="PRINTS" id="PR00106">
    <property type="entry name" value="DNAPOLB"/>
</dbReference>
<dbReference type="KEGG" id="vg:6804876"/>
<evidence type="ECO:0000313" key="11">
    <source>
        <dbReference type="EMBL" id="ACH46845.1"/>
    </source>
</evidence>
<dbReference type="GO" id="GO:0006297">
    <property type="term" value="P:nucleotide-excision repair, DNA gap filling"/>
    <property type="evidence" value="ECO:0007669"/>
    <property type="project" value="TreeGrafter"/>
</dbReference>
<dbReference type="PANTHER" id="PTHR10322">
    <property type="entry name" value="DNA POLYMERASE CATALYTIC SUBUNIT"/>
    <property type="match status" value="1"/>
</dbReference>
<dbReference type="SUPFAM" id="SSF56672">
    <property type="entry name" value="DNA/RNA polymerases"/>
    <property type="match status" value="1"/>
</dbReference>
<keyword evidence="3 8" id="KW-0548">Nucleotidyltransferase</keyword>
<dbReference type="PROSITE" id="PS00116">
    <property type="entry name" value="DNA_POLYMERASE_B"/>
    <property type="match status" value="1"/>
</dbReference>
<dbReference type="InterPro" id="IPR050240">
    <property type="entry name" value="DNA_pol_type-B"/>
</dbReference>
<comment type="similarity">
    <text evidence="1 8">Belongs to the DNA polymerase type-B family.</text>
</comment>
<keyword evidence="6 8" id="KW-0238">DNA-binding</keyword>
<feature type="domain" description="DNA-directed DNA polymerase family B exonuclease" evidence="10">
    <location>
        <begin position="126"/>
        <end position="356"/>
    </location>
</feature>
<dbReference type="Gene3D" id="3.30.342.10">
    <property type="entry name" value="DNA Polymerase, chain B, domain 1"/>
    <property type="match status" value="1"/>
</dbReference>
<keyword evidence="2 8" id="KW-0808">Transferase</keyword>
<dbReference type="InterPro" id="IPR042087">
    <property type="entry name" value="DNA_pol_B_thumb"/>
</dbReference>
<feature type="domain" description="DNA-directed DNA polymerase family B multifunctional" evidence="9">
    <location>
        <begin position="422"/>
        <end position="806"/>
    </location>
</feature>
<comment type="catalytic activity">
    <reaction evidence="7 8">
        <text>DNA(n) + a 2'-deoxyribonucleoside 5'-triphosphate = DNA(n+1) + diphosphate</text>
        <dbReference type="Rhea" id="RHEA:22508"/>
        <dbReference type="Rhea" id="RHEA-COMP:17339"/>
        <dbReference type="Rhea" id="RHEA-COMP:17340"/>
        <dbReference type="ChEBI" id="CHEBI:33019"/>
        <dbReference type="ChEBI" id="CHEBI:61560"/>
        <dbReference type="ChEBI" id="CHEBI:173112"/>
        <dbReference type="EC" id="2.7.7.7"/>
    </reaction>
</comment>
<name>B5LWI2_9PHYC</name>
<evidence type="ECO:0000256" key="7">
    <source>
        <dbReference type="ARBA" id="ARBA00049244"/>
    </source>
</evidence>
<evidence type="ECO:0000256" key="3">
    <source>
        <dbReference type="ARBA" id="ARBA00022695"/>
    </source>
</evidence>
<dbReference type="InterPro" id="IPR012337">
    <property type="entry name" value="RNaseH-like_sf"/>
</dbReference>
<dbReference type="Gene3D" id="3.90.1600.10">
    <property type="entry name" value="Palm domain of DNA polymerase"/>
    <property type="match status" value="1"/>
</dbReference>
<dbReference type="Gene3D" id="1.10.132.60">
    <property type="entry name" value="DNA polymerase family B, C-terminal domain"/>
    <property type="match status" value="2"/>
</dbReference>
<dbReference type="GO" id="GO:0006287">
    <property type="term" value="P:base-excision repair, gap-filling"/>
    <property type="evidence" value="ECO:0007669"/>
    <property type="project" value="TreeGrafter"/>
</dbReference>
<dbReference type="GO" id="GO:0008296">
    <property type="term" value="F:3'-5'-DNA exonuclease activity"/>
    <property type="evidence" value="ECO:0007669"/>
    <property type="project" value="TreeGrafter"/>
</dbReference>
<dbReference type="Pfam" id="PF00136">
    <property type="entry name" value="DNA_pol_B"/>
    <property type="match status" value="2"/>
</dbReference>
<evidence type="ECO:0000256" key="5">
    <source>
        <dbReference type="ARBA" id="ARBA00023109"/>
    </source>
</evidence>
<dbReference type="Gene3D" id="1.10.287.690">
    <property type="entry name" value="Helix hairpin bin"/>
    <property type="match status" value="1"/>
</dbReference>
<dbReference type="EC" id="2.7.7.7" evidence="8"/>
<dbReference type="EMBL" id="EU916176">
    <property type="protein sequence ID" value="ACH46845.1"/>
    <property type="molecule type" value="Genomic_DNA"/>
</dbReference>
<sequence length="1004" mass="112972">MTLKLFLHDARIDNVASPSGSSSIRDTTLVQIFAVAEDGRPTYVQVKNFRPWFYVDLNEFFTFAQFKSVVAEQYWARNVVSCELVARKRFIGFADGKSFDYVLMTFTGLIPMYCSRKYLRTLKVHLHEDSVDPLLKFFHSSGIKPSSYFEMDGFVVWNGQGKTHCSREYYVAVQNLRPSADSGSPPPIPMCSYDIESSGLDPASDYVFQVSLCFGFLGEDLDSRSAISDSFVICVGDVESVEGTPILCVQNELQLLKKFREIVVERQVCILVGYNSYQFDGQFLYKRAVDTYNYQDFCKIGFLRNDKASLKTKVLESSALGKNELSQFVIPGRVEFDALMTVRRNHKLGSYKLDSVCRHFFGGKKDDVSYEYILSACESKDPKKLGVIAKYCLQDAWLTLRLVSSLKDVYNGLEMSKLCVVPLSYIESRGQQIKCLSLILDRVHGEFVCNKASRVLPGGVKFQGATVIDATKGFHNKDPVVCLDFASLYPSIIRWKNLCYTTYLDSDEFANIPGVHYERFEISPGVYETFATRPGHKGILSAIEEDLGEARRQTKAAMKVEKDSKKLQLLNSKQLAQKVTMNSLYGFCGTVNGCLPLVAIAAAVTCTGRSMIKTTADFIRTEMGGTVIYGDTDSVMCTFPAPQTVRGQGKRALLGHAYAMGLSAEEKSLSLFGHPVKLEYEKIYFPFLLISKKRYACMSYDRPDSEPKMSTSGLVTVRRDNAKVVRDCANGVISILMEGRGQGDVVEYVKTVLSKLENSEIGVEDLTISNELKKHPDQYATPSAHSVLAGKLNARAKNQKLYREIVRPVVEQGGVPSLGTAYGVLEGVRRKFSFDQRRDVSYEEFLRDLANGRVAEKLKGSAPRVSECESLVGSTEAKLIQEGIRTEKILNDMYREFSVFDRMYWEAQSLGSRVPYVIVRGNGSVNERSEDPRFVEMADHLRIDTKYYIDQQLKNPILGIVEAFPDGRASLERVFREFSRRADNANKGRREITSFFERSVRSKV</sequence>
<keyword evidence="8" id="KW-0235">DNA replication</keyword>
<dbReference type="GO" id="GO:0003887">
    <property type="term" value="F:DNA-directed DNA polymerase activity"/>
    <property type="evidence" value="ECO:0007669"/>
    <property type="project" value="UniProtKB-KW"/>
</dbReference>
<dbReference type="PANTHER" id="PTHR10322:SF23">
    <property type="entry name" value="DNA POLYMERASE DELTA CATALYTIC SUBUNIT"/>
    <property type="match status" value="1"/>
</dbReference>
<organism evidence="11 12">
    <name type="scientific">Feldmannia species virus</name>
    <dbReference type="NCBI Taxonomy" id="39420"/>
    <lineage>
        <taxon>Viruses</taxon>
        <taxon>Varidnaviria</taxon>
        <taxon>Bamfordvirae</taxon>
        <taxon>Nucleocytoviricota</taxon>
        <taxon>Megaviricetes</taxon>
        <taxon>Algavirales</taxon>
        <taxon>Phycodnaviridae</taxon>
        <taxon>Phaeovirus</taxon>
        <taxon>Phaeovirus feldmanniae</taxon>
    </lineage>
</organism>
<dbReference type="GO" id="GO:0003677">
    <property type="term" value="F:DNA binding"/>
    <property type="evidence" value="ECO:0007669"/>
    <property type="project" value="UniProtKB-KW"/>
</dbReference>
<evidence type="ECO:0000256" key="1">
    <source>
        <dbReference type="ARBA" id="ARBA00005755"/>
    </source>
</evidence>
<dbReference type="Proteomes" id="UP000204092">
    <property type="component" value="Segment"/>
</dbReference>
<dbReference type="InterPro" id="IPR006134">
    <property type="entry name" value="DNA-dir_DNA_pol_B_multi_dom"/>
</dbReference>
<feature type="domain" description="DNA-directed DNA polymerase family B multifunctional" evidence="9">
    <location>
        <begin position="906"/>
        <end position="962"/>
    </location>
</feature>
<dbReference type="InterPro" id="IPR023211">
    <property type="entry name" value="DNA_pol_palm_dom_sf"/>
</dbReference>
<evidence type="ECO:0000259" key="10">
    <source>
        <dbReference type="Pfam" id="PF03104"/>
    </source>
</evidence>
<dbReference type="InterPro" id="IPR017964">
    <property type="entry name" value="DNA-dir_DNA_pol_B_CS"/>
</dbReference>
<dbReference type="SUPFAM" id="SSF53098">
    <property type="entry name" value="Ribonuclease H-like"/>
    <property type="match status" value="1"/>
</dbReference>
<evidence type="ECO:0000256" key="8">
    <source>
        <dbReference type="RuleBase" id="RU000442"/>
    </source>
</evidence>
<evidence type="ECO:0000313" key="12">
    <source>
        <dbReference type="Proteomes" id="UP000204092"/>
    </source>
</evidence>
<keyword evidence="12" id="KW-1185">Reference proteome</keyword>
<dbReference type="GO" id="GO:0000166">
    <property type="term" value="F:nucleotide binding"/>
    <property type="evidence" value="ECO:0007669"/>
    <property type="project" value="InterPro"/>
</dbReference>
<keyword evidence="4 8" id="KW-0239">DNA-directed DNA polymerase</keyword>